<evidence type="ECO:0000256" key="1">
    <source>
        <dbReference type="ARBA" id="ARBA00022723"/>
    </source>
</evidence>
<keyword evidence="2 4" id="KW-0863">Zinc-finger</keyword>
<dbReference type="STRING" id="578461.R0KUQ2"/>
<dbReference type="GO" id="GO:0003676">
    <property type="term" value="F:nucleic acid binding"/>
    <property type="evidence" value="ECO:0007669"/>
    <property type="project" value="InterPro"/>
</dbReference>
<dbReference type="VEuPathDB" id="MicrosporidiaDB:NBO_52g0023"/>
<dbReference type="OMA" id="FCEICYQ"/>
<dbReference type="OrthoDB" id="21380at2759"/>
<name>R0KUQ2_NOSB1</name>
<accession>R0KUQ2</accession>
<reference evidence="6 7" key="1">
    <citation type="journal article" date="2013" name="BMC Genomics">
        <title>Comparative genomics of parasitic silkworm microsporidia reveal an association between genome expansion and host adaptation.</title>
        <authorList>
            <person name="Pan G."/>
            <person name="Xu J."/>
            <person name="Li T."/>
            <person name="Xia Q."/>
            <person name="Liu S.L."/>
            <person name="Zhang G."/>
            <person name="Li S."/>
            <person name="Li C."/>
            <person name="Liu H."/>
            <person name="Yang L."/>
            <person name="Liu T."/>
            <person name="Zhang X."/>
            <person name="Wu Z."/>
            <person name="Fan W."/>
            <person name="Dang X."/>
            <person name="Xiang H."/>
            <person name="Tao M."/>
            <person name="Li Y."/>
            <person name="Hu J."/>
            <person name="Li Z."/>
            <person name="Lin L."/>
            <person name="Luo J."/>
            <person name="Geng L."/>
            <person name="Wang L."/>
            <person name="Long M."/>
            <person name="Wan Y."/>
            <person name="He N."/>
            <person name="Zhang Z."/>
            <person name="Lu C."/>
            <person name="Keeling P.J."/>
            <person name="Wang J."/>
            <person name="Xiang Z."/>
            <person name="Zhou Z."/>
        </authorList>
    </citation>
    <scope>NUCLEOTIDE SEQUENCE [LARGE SCALE GENOMIC DNA]</scope>
    <source>
        <strain evidence="7">CQ1 / CVCC 102059</strain>
    </source>
</reference>
<dbReference type="GO" id="GO:0005634">
    <property type="term" value="C:nucleus"/>
    <property type="evidence" value="ECO:0007669"/>
    <property type="project" value="UniProtKB-ARBA"/>
</dbReference>
<evidence type="ECO:0000256" key="4">
    <source>
        <dbReference type="PROSITE-ProRule" id="PRU00600"/>
    </source>
</evidence>
<evidence type="ECO:0000256" key="3">
    <source>
        <dbReference type="ARBA" id="ARBA00022833"/>
    </source>
</evidence>
<dbReference type="SMART" id="SM00586">
    <property type="entry name" value="ZnF_DBF"/>
    <property type="match status" value="1"/>
</dbReference>
<dbReference type="Proteomes" id="UP000016927">
    <property type="component" value="Unassembled WGS sequence"/>
</dbReference>
<feature type="domain" description="DBF4-type" evidence="5">
    <location>
        <begin position="58"/>
        <end position="107"/>
    </location>
</feature>
<evidence type="ECO:0000259" key="5">
    <source>
        <dbReference type="PROSITE" id="PS51265"/>
    </source>
</evidence>
<dbReference type="PROSITE" id="PS51265">
    <property type="entry name" value="ZF_DBF4"/>
    <property type="match status" value="1"/>
</dbReference>
<proteinExistence type="predicted"/>
<dbReference type="FunFam" id="6.10.250.3410:FF:000001">
    <property type="entry name" value="Protein DBF4 homolog A"/>
    <property type="match status" value="1"/>
</dbReference>
<evidence type="ECO:0000256" key="2">
    <source>
        <dbReference type="ARBA" id="ARBA00022771"/>
    </source>
</evidence>
<dbReference type="AlphaFoldDB" id="R0KUQ2"/>
<gene>
    <name evidence="6" type="primary">DBF4A</name>
    <name evidence="6" type="ORF">NBO_52g0023</name>
</gene>
<evidence type="ECO:0000313" key="6">
    <source>
        <dbReference type="EMBL" id="EOB13932.1"/>
    </source>
</evidence>
<dbReference type="Gene3D" id="6.10.250.3410">
    <property type="entry name" value="DBF zinc finger"/>
    <property type="match status" value="1"/>
</dbReference>
<protein>
    <submittedName>
        <fullName evidence="6">Protein DBF4 like protein A</fullName>
    </submittedName>
</protein>
<keyword evidence="7" id="KW-1185">Reference proteome</keyword>
<dbReference type="InterPro" id="IPR038545">
    <property type="entry name" value="Znf_DBF_sf"/>
</dbReference>
<dbReference type="HOGENOM" id="CLU_110543_0_0_1"/>
<sequence length="166" mass="19672">MKNFKIFKNPYILIGDVKDKHQPFYKEYTKPPRLILNSPMLCCPFQENKRFRTGPTKKSKKPGYCEVCYTKYNDYNQHVLEYEHREFAKDHSNFLKVDFFINNFNSINLNEEVDSMTASLKIQEISSDLAYENILNISKVSTDNEEGEMEYENINQFLNSIKKHGM</sequence>
<keyword evidence="3" id="KW-0862">Zinc</keyword>
<dbReference type="EMBL" id="KB908960">
    <property type="protein sequence ID" value="EOB13932.1"/>
    <property type="molecule type" value="Genomic_DNA"/>
</dbReference>
<organism evidence="6 7">
    <name type="scientific">Nosema bombycis (strain CQ1 / CVCC 102059)</name>
    <name type="common">Microsporidian parasite</name>
    <name type="synonym">Pebrine of silkworm</name>
    <dbReference type="NCBI Taxonomy" id="578461"/>
    <lineage>
        <taxon>Eukaryota</taxon>
        <taxon>Fungi</taxon>
        <taxon>Fungi incertae sedis</taxon>
        <taxon>Microsporidia</taxon>
        <taxon>Nosematidae</taxon>
        <taxon>Nosema</taxon>
    </lineage>
</organism>
<evidence type="ECO:0000313" key="7">
    <source>
        <dbReference type="Proteomes" id="UP000016927"/>
    </source>
</evidence>
<dbReference type="InterPro" id="IPR006572">
    <property type="entry name" value="Znf_DBF"/>
</dbReference>
<keyword evidence="1" id="KW-0479">Metal-binding</keyword>
<dbReference type="Pfam" id="PF07535">
    <property type="entry name" value="zf-DBF"/>
    <property type="match status" value="1"/>
</dbReference>
<dbReference type="GO" id="GO:0008270">
    <property type="term" value="F:zinc ion binding"/>
    <property type="evidence" value="ECO:0007669"/>
    <property type="project" value="UniProtKB-KW"/>
</dbReference>